<organism evidence="3 4">
    <name type="scientific">Batillaria attramentaria</name>
    <dbReference type="NCBI Taxonomy" id="370345"/>
    <lineage>
        <taxon>Eukaryota</taxon>
        <taxon>Metazoa</taxon>
        <taxon>Spiralia</taxon>
        <taxon>Lophotrochozoa</taxon>
        <taxon>Mollusca</taxon>
        <taxon>Gastropoda</taxon>
        <taxon>Caenogastropoda</taxon>
        <taxon>Sorbeoconcha</taxon>
        <taxon>Cerithioidea</taxon>
        <taxon>Batillariidae</taxon>
        <taxon>Batillaria</taxon>
    </lineage>
</organism>
<proteinExistence type="predicted"/>
<feature type="region of interest" description="Disordered" evidence="1">
    <location>
        <begin position="295"/>
        <end position="363"/>
    </location>
</feature>
<comment type="caution">
    <text evidence="3">The sequence shown here is derived from an EMBL/GenBank/DDBJ whole genome shotgun (WGS) entry which is preliminary data.</text>
</comment>
<gene>
    <name evidence="3" type="ORF">BaRGS_00022580</name>
</gene>
<sequence length="484" mass="55101">MDGTEKLPVFTIGRSKNPGCFKGMKSPPVKYTCNAKAWMTAELFTEWLIDFDNSMHAQNRKVLLVLDNCSAHDKNVQARLKATELLFLAPNATSKLQPLDQGIIRNLKVHYRTAMVVKLIAHIDSGLPRGEFQITLLDALTTLKQAWGRVTTRTIANCFRKANFDPVTPSHDSSFNSDDDSAIPQSLRDRFLAEFDIDVEEYVDVDEDVQTSDMFWSVGEETTEQNSDDEADPTPIITRKDLLESLQKVHLYCMQVFVPGDPVSQALTSFTETLHKHLITFGTQTTIPQFFQKTEQKDLPDETQQDRDDGRCCDDKGKEEGESDETPCDRDTTKHASMSDADGECPEKEYSAPGSQETEVEQDSCLGDAWAKDDNYMSDTEEYSFTTEKEEFKDMGGTGMENDCYTTEREEYSYETEVDEESFLIRLKKRLMRCRSLSKKRLGERHLCQQTVPGDRNSRDSMVFRCCVIYLKDLALSCSQTPFR</sequence>
<evidence type="ECO:0000313" key="3">
    <source>
        <dbReference type="EMBL" id="KAK7486257.1"/>
    </source>
</evidence>
<dbReference type="Pfam" id="PF03184">
    <property type="entry name" value="DDE_1"/>
    <property type="match status" value="1"/>
</dbReference>
<protein>
    <recommendedName>
        <fullName evidence="2">DDE-1 domain-containing protein</fullName>
    </recommendedName>
</protein>
<dbReference type="Proteomes" id="UP001519460">
    <property type="component" value="Unassembled WGS sequence"/>
</dbReference>
<dbReference type="EMBL" id="JACVVK020000182">
    <property type="protein sequence ID" value="KAK7486257.1"/>
    <property type="molecule type" value="Genomic_DNA"/>
</dbReference>
<dbReference type="AlphaFoldDB" id="A0ABD0KGV6"/>
<dbReference type="InterPro" id="IPR004875">
    <property type="entry name" value="DDE_SF_endonuclease_dom"/>
</dbReference>
<name>A0ABD0KGV6_9CAEN</name>
<reference evidence="3 4" key="1">
    <citation type="journal article" date="2023" name="Sci. Data">
        <title>Genome assembly of the Korean intertidal mud-creeper Batillaria attramentaria.</title>
        <authorList>
            <person name="Patra A.K."/>
            <person name="Ho P.T."/>
            <person name="Jun S."/>
            <person name="Lee S.J."/>
            <person name="Kim Y."/>
            <person name="Won Y.J."/>
        </authorList>
    </citation>
    <scope>NUCLEOTIDE SEQUENCE [LARGE SCALE GENOMIC DNA]</scope>
    <source>
        <strain evidence="3">Wonlab-2016</strain>
    </source>
</reference>
<feature type="compositionally biased region" description="Basic and acidic residues" evidence="1">
    <location>
        <begin position="295"/>
        <end position="320"/>
    </location>
</feature>
<accession>A0ABD0KGV6</accession>
<feature type="domain" description="DDE-1" evidence="2">
    <location>
        <begin position="2"/>
        <end position="159"/>
    </location>
</feature>
<evidence type="ECO:0000256" key="1">
    <source>
        <dbReference type="SAM" id="MobiDB-lite"/>
    </source>
</evidence>
<dbReference type="InterPro" id="IPR050863">
    <property type="entry name" value="CenT-Element_Derived"/>
</dbReference>
<evidence type="ECO:0000313" key="4">
    <source>
        <dbReference type="Proteomes" id="UP001519460"/>
    </source>
</evidence>
<dbReference type="PANTHER" id="PTHR19303">
    <property type="entry name" value="TRANSPOSON"/>
    <property type="match status" value="1"/>
</dbReference>
<evidence type="ECO:0000259" key="2">
    <source>
        <dbReference type="Pfam" id="PF03184"/>
    </source>
</evidence>
<keyword evidence="4" id="KW-1185">Reference proteome</keyword>
<dbReference type="PANTHER" id="PTHR19303:SF73">
    <property type="entry name" value="PROTEIN PDC2"/>
    <property type="match status" value="1"/>
</dbReference>